<dbReference type="SUPFAM" id="SSF52540">
    <property type="entry name" value="P-loop containing nucleoside triphosphate hydrolases"/>
    <property type="match status" value="1"/>
</dbReference>
<evidence type="ECO:0000256" key="3">
    <source>
        <dbReference type="SAM" id="SignalP"/>
    </source>
</evidence>
<dbReference type="GO" id="GO:0003924">
    <property type="term" value="F:GTPase activity"/>
    <property type="evidence" value="ECO:0007669"/>
    <property type="project" value="InterPro"/>
</dbReference>
<keyword evidence="3" id="KW-0732">Signal</keyword>
<dbReference type="PROSITE" id="PS51421">
    <property type="entry name" value="RAS"/>
    <property type="match status" value="1"/>
</dbReference>
<dbReference type="AlphaFoldDB" id="A0A131XYH3"/>
<dbReference type="NCBIfam" id="TIGR00231">
    <property type="entry name" value="small_GTP"/>
    <property type="match status" value="1"/>
</dbReference>
<dbReference type="SMART" id="SM00174">
    <property type="entry name" value="RHO"/>
    <property type="match status" value="1"/>
</dbReference>
<dbReference type="InterPro" id="IPR005225">
    <property type="entry name" value="Small_GTP-bd"/>
</dbReference>
<sequence length="211" mass="23597">MPPHLGIARPLTMLTFAATIIGPSGVGKTTLALRYSGDSAYFPDAVMTVGADIIRKTSTVDGHLVELQLWDTAGQEQFQALMPSVLRKAEAVVLMYSIVDRGSFRQLDYFLNRVEEVAPPNVVMAVVGNMSDKEEDRCVQRREGASYAEKHDFLFFEVSCVTTHGVNDLFEGIIRRLLRSQPFSRLFVENTIALQDEPQPQGQKKEKRKCC</sequence>
<dbReference type="Pfam" id="PF00071">
    <property type="entry name" value="Ras"/>
    <property type="match status" value="1"/>
</dbReference>
<comment type="similarity">
    <text evidence="1">Belongs to the small GTPase superfamily. Rab family.</text>
</comment>
<reference evidence="4" key="1">
    <citation type="submission" date="2016-02" db="EMBL/GenBank/DDBJ databases">
        <title>RNAseq analyses of the midgut from blood- or serum-fed Ixodes ricinus ticks.</title>
        <authorList>
            <person name="Perner J."/>
            <person name="Provaznik J."/>
            <person name="Schrenkova J."/>
            <person name="Urbanova V."/>
            <person name="Ribeiro J.M."/>
            <person name="Kopacek P."/>
        </authorList>
    </citation>
    <scope>NUCLEOTIDE SEQUENCE</scope>
    <source>
        <tissue evidence="4">Gut</tissue>
    </source>
</reference>
<keyword evidence="2" id="KW-0547">Nucleotide-binding</keyword>
<dbReference type="SMART" id="SM00173">
    <property type="entry name" value="RAS"/>
    <property type="match status" value="1"/>
</dbReference>
<dbReference type="InterPro" id="IPR001806">
    <property type="entry name" value="Small_GTPase"/>
</dbReference>
<dbReference type="PANTHER" id="PTHR47978">
    <property type="match status" value="1"/>
</dbReference>
<accession>A0A131XYH3</accession>
<feature type="signal peptide" evidence="3">
    <location>
        <begin position="1"/>
        <end position="17"/>
    </location>
</feature>
<organism evidence="4">
    <name type="scientific">Ixodes ricinus</name>
    <name type="common">Common tick</name>
    <name type="synonym">Acarus ricinus</name>
    <dbReference type="NCBI Taxonomy" id="34613"/>
    <lineage>
        <taxon>Eukaryota</taxon>
        <taxon>Metazoa</taxon>
        <taxon>Ecdysozoa</taxon>
        <taxon>Arthropoda</taxon>
        <taxon>Chelicerata</taxon>
        <taxon>Arachnida</taxon>
        <taxon>Acari</taxon>
        <taxon>Parasitiformes</taxon>
        <taxon>Ixodida</taxon>
        <taxon>Ixodoidea</taxon>
        <taxon>Ixodidae</taxon>
        <taxon>Ixodinae</taxon>
        <taxon>Ixodes</taxon>
    </lineage>
</organism>
<dbReference type="PRINTS" id="PR00449">
    <property type="entry name" value="RASTRNSFRMNG"/>
</dbReference>
<feature type="chain" id="PRO_5007284175" evidence="3">
    <location>
        <begin position="18"/>
        <end position="211"/>
    </location>
</feature>
<proteinExistence type="evidence at transcript level"/>
<evidence type="ECO:0000256" key="2">
    <source>
        <dbReference type="ARBA" id="ARBA00022741"/>
    </source>
</evidence>
<dbReference type="GO" id="GO:0005525">
    <property type="term" value="F:GTP binding"/>
    <property type="evidence" value="ECO:0007669"/>
    <property type="project" value="InterPro"/>
</dbReference>
<protein>
    <submittedName>
        <fullName evidence="4">Putative gtpase</fullName>
    </submittedName>
</protein>
<dbReference type="InterPro" id="IPR027417">
    <property type="entry name" value="P-loop_NTPase"/>
</dbReference>
<dbReference type="PROSITE" id="PS51419">
    <property type="entry name" value="RAB"/>
    <property type="match status" value="1"/>
</dbReference>
<dbReference type="FunFam" id="3.40.50.300:FF:001447">
    <property type="entry name" value="Ras-related protein Rab-1B"/>
    <property type="match status" value="1"/>
</dbReference>
<dbReference type="EMBL" id="GEFM01003502">
    <property type="protein sequence ID" value="JAP72294.1"/>
    <property type="molecule type" value="mRNA"/>
</dbReference>
<evidence type="ECO:0000313" key="4">
    <source>
        <dbReference type="EMBL" id="JAP72294.1"/>
    </source>
</evidence>
<name>A0A131XYH3_IXORI</name>
<evidence type="ECO:0000256" key="1">
    <source>
        <dbReference type="ARBA" id="ARBA00006270"/>
    </source>
</evidence>
<dbReference type="Gene3D" id="3.40.50.300">
    <property type="entry name" value="P-loop containing nucleotide triphosphate hydrolases"/>
    <property type="match status" value="1"/>
</dbReference>
<dbReference type="CDD" id="cd00154">
    <property type="entry name" value="Rab"/>
    <property type="match status" value="1"/>
</dbReference>
<dbReference type="SMART" id="SM00175">
    <property type="entry name" value="RAB"/>
    <property type="match status" value="1"/>
</dbReference>